<dbReference type="Proteomes" id="UP000028123">
    <property type="component" value="Unassembled WGS sequence"/>
</dbReference>
<dbReference type="RefSeq" id="WP_036679328.1">
    <property type="nucleotide sequence ID" value="NZ_JNVM01000006.1"/>
</dbReference>
<evidence type="ECO:0000256" key="3">
    <source>
        <dbReference type="ARBA" id="ARBA00022679"/>
    </source>
</evidence>
<feature type="transmembrane region" description="Helical" evidence="11">
    <location>
        <begin position="180"/>
        <end position="206"/>
    </location>
</feature>
<dbReference type="GO" id="GO:0005886">
    <property type="term" value="C:plasma membrane"/>
    <property type="evidence" value="ECO:0007669"/>
    <property type="project" value="UniProtKB-SubCell"/>
</dbReference>
<keyword evidence="7" id="KW-0067">ATP-binding</keyword>
<dbReference type="GO" id="GO:0005524">
    <property type="term" value="F:ATP binding"/>
    <property type="evidence" value="ECO:0007669"/>
    <property type="project" value="UniProtKB-KW"/>
</dbReference>
<dbReference type="InterPro" id="IPR050640">
    <property type="entry name" value="Bact_2-comp_sensor_kinase"/>
</dbReference>
<dbReference type="EMBL" id="JNVM01000006">
    <property type="protein sequence ID" value="KEQ26571.1"/>
    <property type="molecule type" value="Genomic_DNA"/>
</dbReference>
<name>A0A081P798_9BACL</name>
<dbReference type="SUPFAM" id="SSF55874">
    <property type="entry name" value="ATPase domain of HSP90 chaperone/DNA topoisomerase II/histidine kinase"/>
    <property type="match status" value="1"/>
</dbReference>
<feature type="domain" description="Signal transduction histidine kinase 5TM receptor LytS transmembrane region" evidence="13">
    <location>
        <begin position="35"/>
        <end position="204"/>
    </location>
</feature>
<evidence type="ECO:0000256" key="7">
    <source>
        <dbReference type="ARBA" id="ARBA00022840"/>
    </source>
</evidence>
<evidence type="ECO:0000256" key="8">
    <source>
        <dbReference type="ARBA" id="ARBA00022989"/>
    </source>
</evidence>
<feature type="transmembrane region" description="Helical" evidence="11">
    <location>
        <begin position="44"/>
        <end position="67"/>
    </location>
</feature>
<dbReference type="InterPro" id="IPR036890">
    <property type="entry name" value="HATPase_C_sf"/>
</dbReference>
<feature type="transmembrane region" description="Helical" evidence="11">
    <location>
        <begin position="154"/>
        <end position="174"/>
    </location>
</feature>
<proteinExistence type="predicted"/>
<evidence type="ECO:0000256" key="1">
    <source>
        <dbReference type="ARBA" id="ARBA00004651"/>
    </source>
</evidence>
<dbReference type="Gene3D" id="3.30.565.10">
    <property type="entry name" value="Histidine kinase-like ATPase, C-terminal domain"/>
    <property type="match status" value="1"/>
</dbReference>
<dbReference type="PANTHER" id="PTHR34220:SF7">
    <property type="entry name" value="SENSOR HISTIDINE KINASE YPDA"/>
    <property type="match status" value="1"/>
</dbReference>
<evidence type="ECO:0000313" key="15">
    <source>
        <dbReference type="Proteomes" id="UP000028123"/>
    </source>
</evidence>
<gene>
    <name evidence="14" type="ORF">ET33_32525</name>
</gene>
<evidence type="ECO:0000259" key="12">
    <source>
        <dbReference type="Pfam" id="PF06580"/>
    </source>
</evidence>
<dbReference type="eggNOG" id="COG3275">
    <property type="taxonomic scope" value="Bacteria"/>
</dbReference>
<dbReference type="InterPro" id="IPR010559">
    <property type="entry name" value="Sig_transdc_His_kin_internal"/>
</dbReference>
<feature type="transmembrane region" description="Helical" evidence="11">
    <location>
        <begin position="117"/>
        <end position="142"/>
    </location>
</feature>
<reference evidence="14 15" key="1">
    <citation type="submission" date="2014-06" db="EMBL/GenBank/DDBJ databases">
        <title>Draft genome sequence of Paenibacillus sp. MSt1.</title>
        <authorList>
            <person name="Aw Y.K."/>
            <person name="Ong K.S."/>
            <person name="Gan H.M."/>
            <person name="Lee S.M."/>
        </authorList>
    </citation>
    <scope>NUCLEOTIDE SEQUENCE [LARGE SCALE GENOMIC DNA]</scope>
    <source>
        <strain evidence="14 15">MSt1</strain>
    </source>
</reference>
<dbReference type="OrthoDB" id="9776552at2"/>
<keyword evidence="10 11" id="KW-0472">Membrane</keyword>
<keyword evidence="4 11" id="KW-0812">Transmembrane</keyword>
<dbReference type="GO" id="GO:0000155">
    <property type="term" value="F:phosphorelay sensor kinase activity"/>
    <property type="evidence" value="ECO:0007669"/>
    <property type="project" value="InterPro"/>
</dbReference>
<keyword evidence="15" id="KW-1185">Reference proteome</keyword>
<evidence type="ECO:0000256" key="5">
    <source>
        <dbReference type="ARBA" id="ARBA00022741"/>
    </source>
</evidence>
<feature type="transmembrane region" description="Helical" evidence="11">
    <location>
        <begin position="88"/>
        <end position="111"/>
    </location>
</feature>
<dbReference type="PANTHER" id="PTHR34220">
    <property type="entry name" value="SENSOR HISTIDINE KINASE YPDA"/>
    <property type="match status" value="1"/>
</dbReference>
<dbReference type="Pfam" id="PF06580">
    <property type="entry name" value="His_kinase"/>
    <property type="match status" value="1"/>
</dbReference>
<dbReference type="AlphaFoldDB" id="A0A081P798"/>
<evidence type="ECO:0000256" key="10">
    <source>
        <dbReference type="ARBA" id="ARBA00023136"/>
    </source>
</evidence>
<feature type="domain" description="Signal transduction histidine kinase internal region" evidence="12">
    <location>
        <begin position="338"/>
        <end position="417"/>
    </location>
</feature>
<comment type="subcellular location">
    <subcellularLocation>
        <location evidence="1">Cell membrane</location>
        <topology evidence="1">Multi-pass membrane protein</topology>
    </subcellularLocation>
</comment>
<keyword evidence="2" id="KW-1003">Cell membrane</keyword>
<evidence type="ECO:0000256" key="11">
    <source>
        <dbReference type="SAM" id="Phobius"/>
    </source>
</evidence>
<keyword evidence="5" id="KW-0547">Nucleotide-binding</keyword>
<accession>A0A081P798</accession>
<keyword evidence="9" id="KW-0902">Two-component regulatory system</keyword>
<protein>
    <submittedName>
        <fullName evidence="14">Histidine kinase</fullName>
    </submittedName>
</protein>
<feature type="transmembrane region" description="Helical" evidence="11">
    <location>
        <begin position="12"/>
        <end position="32"/>
    </location>
</feature>
<keyword evidence="6 14" id="KW-0418">Kinase</keyword>
<evidence type="ECO:0000256" key="6">
    <source>
        <dbReference type="ARBA" id="ARBA00022777"/>
    </source>
</evidence>
<dbReference type="InterPro" id="IPR011620">
    <property type="entry name" value="Sig_transdc_His_kinase_LytS_TM"/>
</dbReference>
<sequence length="534" mass="59704">MLHLFVDMLERVGFLIALAFVFSRSRWMRSYMSYQGEQAHQWRFIVFFSLYAILGTYSGVTVTPYSYQPAPWIGEVSPTAAIANSRSIGVVIAGLLGGVKSGLIVGVIAGLHRYSLGGFVAVACMLAPVAQGIMAGLCRNAVKRRFRNAASAKPAFAVGLIAEAVQMGLILLLAKPWNEALGLVSLIGIPQVVANGIGVSLFFIVYHTMESEEDRIGTEHARKALHIADLTMPLWRLDFDRAVREVARTLHEETKAVGAYFYKNDMVWAKAGRKTPYWVDLPMEMQNKKLIGRFRLFYERKQEDSPSRRRMLITLARLISQQYAFVEAERQGQLLTDAEIRSLQAQMNPHFLFNVLNTVKSFIRTKPEEARQLITHLSKFLRKNMNGSSKTLVSVRDELELVTSYLSLTKARLGDQLEFVTDIDEAALDCRIPPFTIQPLVENAIVHGLQNIGRPGIIRLDVKREADGGQYRARITVEDNGTGMCLGVAEVADEHAGVALRNIVQRLSYHYGTEKPLQIDSTPGKGTKVSFWVR</sequence>
<evidence type="ECO:0000256" key="4">
    <source>
        <dbReference type="ARBA" id="ARBA00022692"/>
    </source>
</evidence>
<evidence type="ECO:0000259" key="13">
    <source>
        <dbReference type="Pfam" id="PF07694"/>
    </source>
</evidence>
<organism evidence="14 15">
    <name type="scientific">Paenibacillus tyrfis</name>
    <dbReference type="NCBI Taxonomy" id="1501230"/>
    <lineage>
        <taxon>Bacteria</taxon>
        <taxon>Bacillati</taxon>
        <taxon>Bacillota</taxon>
        <taxon>Bacilli</taxon>
        <taxon>Bacillales</taxon>
        <taxon>Paenibacillaceae</taxon>
        <taxon>Paenibacillus</taxon>
    </lineage>
</organism>
<comment type="caution">
    <text evidence="14">The sequence shown here is derived from an EMBL/GenBank/DDBJ whole genome shotgun (WGS) entry which is preliminary data.</text>
</comment>
<evidence type="ECO:0000313" key="14">
    <source>
        <dbReference type="EMBL" id="KEQ26571.1"/>
    </source>
</evidence>
<dbReference type="GO" id="GO:0071555">
    <property type="term" value="P:cell wall organization"/>
    <property type="evidence" value="ECO:0007669"/>
    <property type="project" value="InterPro"/>
</dbReference>
<keyword evidence="8 11" id="KW-1133">Transmembrane helix</keyword>
<evidence type="ECO:0000256" key="9">
    <source>
        <dbReference type="ARBA" id="ARBA00023012"/>
    </source>
</evidence>
<keyword evidence="3" id="KW-0808">Transferase</keyword>
<dbReference type="Pfam" id="PF07694">
    <property type="entry name" value="5TM-5TMR_LYT"/>
    <property type="match status" value="1"/>
</dbReference>
<evidence type="ECO:0000256" key="2">
    <source>
        <dbReference type="ARBA" id="ARBA00022475"/>
    </source>
</evidence>